<organism evidence="4 5">
    <name type="scientific">Cymbomonas tetramitiformis</name>
    <dbReference type="NCBI Taxonomy" id="36881"/>
    <lineage>
        <taxon>Eukaryota</taxon>
        <taxon>Viridiplantae</taxon>
        <taxon>Chlorophyta</taxon>
        <taxon>Pyramimonadophyceae</taxon>
        <taxon>Pyramimonadales</taxon>
        <taxon>Pyramimonadaceae</taxon>
        <taxon>Cymbomonas</taxon>
    </lineage>
</organism>
<keyword evidence="5" id="KW-1185">Reference proteome</keyword>
<evidence type="ECO:0000313" key="4">
    <source>
        <dbReference type="EMBL" id="KAK3238499.1"/>
    </source>
</evidence>
<dbReference type="EMBL" id="LGRX02034194">
    <property type="protein sequence ID" value="KAK3238499.1"/>
    <property type="molecule type" value="Genomic_DNA"/>
</dbReference>
<keyword evidence="3" id="KW-1133">Transmembrane helix</keyword>
<evidence type="ECO:0008006" key="6">
    <source>
        <dbReference type="Google" id="ProtNLM"/>
    </source>
</evidence>
<dbReference type="PANTHER" id="PTHR13037:SF24">
    <property type="entry name" value="POLYCOMB PROTEIN PCL-RELATED"/>
    <property type="match status" value="1"/>
</dbReference>
<feature type="compositionally biased region" description="Pro residues" evidence="2">
    <location>
        <begin position="291"/>
        <end position="302"/>
    </location>
</feature>
<evidence type="ECO:0000256" key="3">
    <source>
        <dbReference type="SAM" id="Phobius"/>
    </source>
</evidence>
<protein>
    <recommendedName>
        <fullName evidence="6">Polycystin cation channel PKD1/PKD2 domain-containing protein</fullName>
    </recommendedName>
</protein>
<dbReference type="Gene3D" id="2.60.40.10">
    <property type="entry name" value="Immunoglobulins"/>
    <property type="match status" value="3"/>
</dbReference>
<dbReference type="PANTHER" id="PTHR13037">
    <property type="entry name" value="FORMIN"/>
    <property type="match status" value="1"/>
</dbReference>
<dbReference type="InterPro" id="IPR013783">
    <property type="entry name" value="Ig-like_fold"/>
</dbReference>
<evidence type="ECO:0000256" key="1">
    <source>
        <dbReference type="ARBA" id="ARBA00022581"/>
    </source>
</evidence>
<keyword evidence="3" id="KW-0812">Transmembrane</keyword>
<keyword evidence="3" id="KW-0472">Membrane</keyword>
<feature type="compositionally biased region" description="Low complexity" evidence="2">
    <location>
        <begin position="120"/>
        <end position="159"/>
    </location>
</feature>
<feature type="region of interest" description="Disordered" evidence="2">
    <location>
        <begin position="98"/>
        <end position="159"/>
    </location>
</feature>
<name>A0AAE0BM29_9CHLO</name>
<comment type="caution">
    <text evidence="4">The sequence shown here is derived from an EMBL/GenBank/DDBJ whole genome shotgun (WGS) entry which is preliminary data.</text>
</comment>
<evidence type="ECO:0000256" key="2">
    <source>
        <dbReference type="SAM" id="MobiDB-lite"/>
    </source>
</evidence>
<reference evidence="4 5" key="1">
    <citation type="journal article" date="2015" name="Genome Biol. Evol.">
        <title>Comparative Genomics of a Bacterivorous Green Alga Reveals Evolutionary Causalities and Consequences of Phago-Mixotrophic Mode of Nutrition.</title>
        <authorList>
            <person name="Burns J.A."/>
            <person name="Paasch A."/>
            <person name="Narechania A."/>
            <person name="Kim E."/>
        </authorList>
    </citation>
    <scope>NUCLEOTIDE SEQUENCE [LARGE SCALE GENOMIC DNA]</scope>
    <source>
        <strain evidence="4 5">PLY_AMNH</strain>
    </source>
</reference>
<proteinExistence type="predicted"/>
<feature type="transmembrane region" description="Helical" evidence="3">
    <location>
        <begin position="1837"/>
        <end position="1855"/>
    </location>
</feature>
<keyword evidence="1" id="KW-0945">Host-virus interaction</keyword>
<dbReference type="Proteomes" id="UP001190700">
    <property type="component" value="Unassembled WGS sequence"/>
</dbReference>
<accession>A0AAE0BM29</accession>
<feature type="transmembrane region" description="Helical" evidence="3">
    <location>
        <begin position="1876"/>
        <end position="1898"/>
    </location>
</feature>
<evidence type="ECO:0000313" key="5">
    <source>
        <dbReference type="Proteomes" id="UP001190700"/>
    </source>
</evidence>
<feature type="transmembrane region" description="Helical" evidence="3">
    <location>
        <begin position="1674"/>
        <end position="1692"/>
    </location>
</feature>
<sequence>MVAYYQGTPSATCIRVALTNTTIERMTVYTSSGPTNLTWDFDGNDVCDGASCVLDMCGFSTGAYQIVGTVEFAASSGRPSSTLTGYCVIYYAPPPPSPPLPRPTPTLTTAAPNSAPPSPSISSASTTTTVSSTTLSPTLSAFPTSSTTPTPSTPSTTFSTPAITSSITTIAPTTAPPSSTLSATWHYSFTAQMAAAAGVPSSDVEVVAISAGSSTVNSTVHINDAASSSASSFASLLISDPVANVFIVFQDTYGNISAAVVSSGTATRVYSPPPPLPPTSFATPTPSSSPTSPPPSPPPEPPTSLSTTPYHQSDRWFLNGTEICNQGRCAVSLCGFTLGTYVLQGVMTFTDADASDSTLIATVQLVEDLDLYEEYEPLPDDEPPTITLLGAGRVELQQTDTYTDAGASAYDAMDGAVAVSVTGLAEVQQCLEQRCVTDVAAPLRITYSAEDSFGNAATQVVRQVAVQAVCTSPSYLCSSDPSAVCASCEVPESAAAEEEEGAAACECLAEISTLDELLEEPVTVTGYSPSLDGTPPALTLLGDGQLVMTESGMRVMFHTVFQEEEGSRWSDPGVLAVDDQDGDLSAYVMSYGARAVDLTVPQEEPYVVAYSVRDTAGNDAEMVQRWVHVIGCERVCSTGSADGGATCSVNGLCESVQFEPVTDEDADVAPGTAPLLLLRGPSAVEIPVGAVYAACPGEGAAIGEVCDPGAWASDDRDGDITERILACSPDGSSNRFTRRGVAGCSVRADTPGVHSIVFTAASSTGVVATVVRNVTVTAACPAWEVLCASGVTCSSGGVCLDDLEQTGAEGGHEDAPPSLALRSSVAVPSAYMEVRQHGMYRICTGNEANHSDVLCEPGADATDDEDGDLTNQVVVCPPESCADRVACPGHEWMAKGVQGCVNTSAAVGTIFDVVFVVYDSAQPAQRASVTRHVTIVNPCAIGEELCADLSCSDLSCDTRTELETLAPPDTTPPLIELLRASPIRIRYQNDSGVASLRGCASAGGLYAQPACVATAWDDTDGDISSRLTSYQHTTCSGCQATGCNLESVHVCFPGTYGYRFEAADVAGNIGVGLLKVTVVEEAAVSAHSVLETGTSNRTEAAMQATQLREAGSPEHAAFTQGIADLLNAELSPSIETVAAADVEITDAAITEEEKEEEEEASGAEYSLAVSFTTTVAVADGVSLRLRRRLLELAASTDGVEALLHAAAADGRMRDSLGQAAAVRNVTTLPTEVSGLVGEATSVRSRGDHPASPHLAMDVSPEVDDMAAYSSGLEGSMERLEEGNALLAATFEQGVQPSVEAAGGNADEWTERLVKAWTDAQQGERANQEALLEATHELEERFGKLRGAEELVREGLLEAELAMQENVRRSYDVLETSYAAIDAALLLQGKVPGGDTPGCGLQSLNTGTVKSNQLLHFHFEVGAANNSASDTTEQGSRRRLAGNLNQDAIQSGGDRAIYEKHRWWEMPSSSEVDEFATSSSINTLTRHLLIGKHAVVGGILCHVTRNKDDPNKPCTKRFQHLGAPCYTQPVFGSYFGRDTIFTPGATLYRAELQAEMGKYYNTSAGSVMLDEFTGRPHAFWPRHLPGYGVGYPFYIDTRLTERRAQEIYTYIEEGLLIDASANEISANLVTWNSQLQCFALLRLTWHRVARGDFQVRYNVWSMKVTYWSVDSALDALYLLLNIAWTGLSAYLFYRELAKLRPEALARRHSVYSRYLHNLQAHLSSIQRSLALASASLQMFVVVLFLGYHYLMLHALHVDRHYDVYHSQHTLANFFLSRRLAPTAEGKEGDEAEGMDTDALELEEEEAAPLWALPEDNRSLEAYAHRLQEINLAGSLHQGIYMMQACWVLVMVPQLCLTLRQQSFFRHIVNALGKSLQYFLEVLSFFVALGAFSVLFHVTFGLKLDTYHTFTRSLNRLSLFSFLKKYHKLRYVTMMWEAKDMMEIFLENTTVFCFHLFFFINREIMFVIVRQALTIMQQKEKVSVPQDIRMLFKLSACGVICGWPSVERLVELMRPLSDGESSNRPAMIAHMPLESAHLTAAGQRVSHRTLLLLIHTHSNHRATFKSHTASSDGRIRMLHGRPAPVSDAYGGILMSRGLAKADSALQEQLAGSVMATMRDPVSVAGEEVRNASADRTYGHANKVMAPAQKRSGRRRKLSKLIRREMARLEKGTQSLHQRLQTCAHAADGVRAHLLDSGTQADVGPALSNIREDPGTVQKAILLELEAWNLIGSTAPEEMARLEEVGCLSKMQQFTYRNDPQDMAPLEDLGCLFKMQPFSLHADPQDMPPLLEEVGHLSKMQKHTER</sequence>
<feature type="region of interest" description="Disordered" evidence="2">
    <location>
        <begin position="267"/>
        <end position="311"/>
    </location>
</feature>
<feature type="compositionally biased region" description="Low complexity" evidence="2">
    <location>
        <begin position="279"/>
        <end position="290"/>
    </location>
</feature>
<feature type="transmembrane region" description="Helical" evidence="3">
    <location>
        <begin position="1728"/>
        <end position="1749"/>
    </location>
</feature>
<gene>
    <name evidence="4" type="ORF">CYMTET_51495</name>
</gene>